<dbReference type="AlphaFoldDB" id="A0A6N2R1P1"/>
<dbReference type="SUPFAM" id="SSF68912">
    <property type="entry name" value="Rho N-terminal domain-like"/>
    <property type="match status" value="1"/>
</dbReference>
<dbReference type="SUPFAM" id="SSF52540">
    <property type="entry name" value="P-loop containing nucleoside triphosphate hydrolases"/>
    <property type="match status" value="1"/>
</dbReference>
<evidence type="ECO:0000313" key="11">
    <source>
        <dbReference type="EMBL" id="QQB61364.1"/>
    </source>
</evidence>
<dbReference type="GO" id="GO:0006353">
    <property type="term" value="P:DNA-templated transcription termination"/>
    <property type="evidence" value="ECO:0007669"/>
    <property type="project" value="UniProtKB-UniRule"/>
</dbReference>
<comment type="subunit">
    <text evidence="7">Homohexamer. The homohexamer assembles into an open ring structure.</text>
</comment>
<dbReference type="InterPro" id="IPR011112">
    <property type="entry name" value="Rho-like_N"/>
</dbReference>
<keyword evidence="7" id="KW-0547">Nucleotide-binding</keyword>
<dbReference type="EMBL" id="CP066014">
    <property type="protein sequence ID" value="QQB61364.1"/>
    <property type="molecule type" value="Genomic_DNA"/>
</dbReference>
<feature type="binding site" evidence="7">
    <location>
        <begin position="200"/>
        <end position="205"/>
    </location>
    <ligand>
        <name>ATP</name>
        <dbReference type="ChEBI" id="CHEBI:30616"/>
    </ligand>
</feature>
<dbReference type="PANTHER" id="PTHR46425">
    <property type="entry name" value="TRANSCRIPTION TERMINATION FACTOR RHO"/>
    <property type="match status" value="1"/>
</dbReference>
<evidence type="ECO:0000256" key="6">
    <source>
        <dbReference type="ARBA" id="ARBA00023163"/>
    </source>
</evidence>
<evidence type="ECO:0000256" key="9">
    <source>
        <dbReference type="PROSITE-ProRule" id="PRU01203"/>
    </source>
</evidence>
<dbReference type="SMART" id="SM00382">
    <property type="entry name" value="AAA"/>
    <property type="match status" value="1"/>
</dbReference>
<dbReference type="GO" id="GO:0003723">
    <property type="term" value="F:RNA binding"/>
    <property type="evidence" value="ECO:0007669"/>
    <property type="project" value="UniProtKB-UniRule"/>
</dbReference>
<organism evidence="12">
    <name type="scientific">Anaerococcus vaginalis</name>
    <dbReference type="NCBI Taxonomy" id="33037"/>
    <lineage>
        <taxon>Bacteria</taxon>
        <taxon>Bacillati</taxon>
        <taxon>Bacillota</taxon>
        <taxon>Tissierellia</taxon>
        <taxon>Tissierellales</taxon>
        <taxon>Peptoniphilaceae</taxon>
        <taxon>Anaerococcus</taxon>
    </lineage>
</organism>
<dbReference type="PANTHER" id="PTHR46425:SF1">
    <property type="entry name" value="TRANSCRIPTION TERMINATION FACTOR RHO"/>
    <property type="match status" value="1"/>
</dbReference>
<dbReference type="InterPro" id="IPR011113">
    <property type="entry name" value="Rho_RNA-bd"/>
</dbReference>
<comment type="function">
    <text evidence="7">Facilitates transcription termination by a mechanism that involves Rho binding to the nascent RNA, activation of Rho's RNA-dependent ATPase activity, and release of the mRNA from the DNA template.</text>
</comment>
<keyword evidence="2 7" id="KW-0378">Hydrolase</keyword>
<dbReference type="HAMAP" id="MF_01884">
    <property type="entry name" value="Rho"/>
    <property type="match status" value="1"/>
</dbReference>
<dbReference type="Pfam" id="PF07498">
    <property type="entry name" value="Rho_N"/>
    <property type="match status" value="1"/>
</dbReference>
<dbReference type="Gene3D" id="3.40.50.300">
    <property type="entry name" value="P-loop containing nucleotide triphosphate hydrolases"/>
    <property type="match status" value="1"/>
</dbReference>
<comment type="similarity">
    <text evidence="7 9">Belongs to the Rho family.</text>
</comment>
<reference evidence="12" key="1">
    <citation type="submission" date="2019-11" db="EMBL/GenBank/DDBJ databases">
        <authorList>
            <person name="Feng L."/>
        </authorList>
    </citation>
    <scope>NUCLEOTIDE SEQUENCE</scope>
    <source>
        <strain evidence="12">AvaginalisLFYP127</strain>
    </source>
</reference>
<evidence type="ECO:0000313" key="12">
    <source>
        <dbReference type="EMBL" id="VYS73990.1"/>
    </source>
</evidence>
<dbReference type="InterPro" id="IPR003593">
    <property type="entry name" value="AAA+_ATPase"/>
</dbReference>
<dbReference type="GO" id="GO:0004386">
    <property type="term" value="F:helicase activity"/>
    <property type="evidence" value="ECO:0007669"/>
    <property type="project" value="UniProtKB-UniRule"/>
</dbReference>
<reference evidence="11 13" key="2">
    <citation type="submission" date="2020-12" db="EMBL/GenBank/DDBJ databases">
        <title>FDA dAtabase for Regulatory Grade micrObial Sequences (FDA-ARGOS): Supporting development and validation of Infectious Disease Dx tests.</title>
        <authorList>
            <person name="Sproer C."/>
            <person name="Gronow S."/>
            <person name="Severitt S."/>
            <person name="Schroder I."/>
            <person name="Tallon L."/>
            <person name="Sadzewicz L."/>
            <person name="Zhao X."/>
            <person name="Boylan J."/>
            <person name="Ott S."/>
            <person name="Bowen H."/>
            <person name="Vavikolanu K."/>
            <person name="Mehta A."/>
            <person name="Aluvathingal J."/>
            <person name="Nadendla S."/>
            <person name="Lowell S."/>
            <person name="Myers T."/>
            <person name="Yan Y."/>
            <person name="Sichtig H."/>
        </authorList>
    </citation>
    <scope>NUCLEOTIDE SEQUENCE [LARGE SCALE GENOMIC DNA]</scope>
    <source>
        <strain evidence="11 13">FDAARGOS_988</strain>
    </source>
</reference>
<dbReference type="GO" id="GO:0016787">
    <property type="term" value="F:hydrolase activity"/>
    <property type="evidence" value="ECO:0007669"/>
    <property type="project" value="UniProtKB-KW"/>
</dbReference>
<dbReference type="SMART" id="SM00357">
    <property type="entry name" value="CSP"/>
    <property type="match status" value="1"/>
</dbReference>
<name>A0A6N2R1P1_9FIRM</name>
<dbReference type="KEGG" id="avg:I6H45_05945"/>
<evidence type="ECO:0000256" key="4">
    <source>
        <dbReference type="ARBA" id="ARBA00022884"/>
    </source>
</evidence>
<dbReference type="Pfam" id="PF00006">
    <property type="entry name" value="ATP-synt_ab"/>
    <property type="match status" value="1"/>
</dbReference>
<dbReference type="InterPro" id="IPR004665">
    <property type="entry name" value="Term_rho"/>
</dbReference>
<dbReference type="EMBL" id="CACRSW010000001">
    <property type="protein sequence ID" value="VYS73990.1"/>
    <property type="molecule type" value="Genomic_DNA"/>
</dbReference>
<sequence length="451" mass="51478">MDININDLDKLKLDELREIGKNLSIKSLSSYRKNELVEIIKEAYSNSKNFENNESSSNDLDDSNENFDLGEKFNCEGLLDLHEDGFGFLRTELYESSNDDIYVSPKQVKMFRLKTGDFIKGIARVKKDKDKFSPLIFVSDVNGLKAADAFNRSNFESLTPIYPNQKLKLETSKDKISQRIIDIIAPIGRGQRGLIVSQPKAGKTTLIKDIEYALEKNFDDLKILVLLIDERPEEVTDFKRFVNQYRDKDNELTRTEVAASTFDKAPQNHIYMQEMVLERAKRLVEDNKDVVILLDSITRLARAYNIMTPQSGRTLSGGLDPLALIGPKKFFGAARNIENGGSLTIIATALVDTGSRMDDMVYEEFKGTGNMELHLDRKLAQRRIFPAIDIEKSSTRKDNLLLSNKELEAVYKLRNSDMKDKMDFTNELINLMAKCKSNDEFVELINKTYKN</sequence>
<keyword evidence="4 7" id="KW-0694">RNA-binding</keyword>
<evidence type="ECO:0000313" key="13">
    <source>
        <dbReference type="Proteomes" id="UP000595276"/>
    </source>
</evidence>
<dbReference type="InterPro" id="IPR036269">
    <property type="entry name" value="Rho_N_sf"/>
</dbReference>
<evidence type="ECO:0000256" key="2">
    <source>
        <dbReference type="ARBA" id="ARBA00022801"/>
    </source>
</evidence>
<evidence type="ECO:0000256" key="8">
    <source>
        <dbReference type="NCBIfam" id="TIGR00767"/>
    </source>
</evidence>
<dbReference type="InterPro" id="IPR011129">
    <property type="entry name" value="CSD"/>
</dbReference>
<dbReference type="GO" id="GO:0005524">
    <property type="term" value="F:ATP binding"/>
    <property type="evidence" value="ECO:0007669"/>
    <property type="project" value="UniProtKB-UniRule"/>
</dbReference>
<dbReference type="PROSITE" id="PS51856">
    <property type="entry name" value="RHO_RNA_BD"/>
    <property type="match status" value="1"/>
</dbReference>
<gene>
    <name evidence="7 11" type="primary">rho</name>
    <name evidence="12" type="ORF">AVLFYP127_00117</name>
    <name evidence="11" type="ORF">I6H45_05945</name>
</gene>
<dbReference type="NCBIfam" id="NF006886">
    <property type="entry name" value="PRK09376.1"/>
    <property type="match status" value="1"/>
</dbReference>
<proteinExistence type="inferred from homology"/>
<protein>
    <recommendedName>
        <fullName evidence="7 8">Transcription termination factor Rho</fullName>
        <ecNumber evidence="7 8">3.6.4.-</ecNumber>
    </recommendedName>
    <alternativeName>
        <fullName evidence="7">ATP-dependent helicase Rho</fullName>
    </alternativeName>
</protein>
<keyword evidence="7" id="KW-0067">ATP-binding</keyword>
<accession>A0A6N2R1P1</accession>
<dbReference type="InterPro" id="IPR027417">
    <property type="entry name" value="P-loop_NTPase"/>
</dbReference>
<feature type="binding site" evidence="7">
    <location>
        <position position="231"/>
    </location>
    <ligand>
        <name>ATP</name>
        <dbReference type="ChEBI" id="CHEBI:30616"/>
    </ligand>
</feature>
<feature type="domain" description="Rho RNA-BD" evidence="10">
    <location>
        <begin position="72"/>
        <end position="145"/>
    </location>
</feature>
<keyword evidence="6 7" id="KW-0804">Transcription</keyword>
<dbReference type="InterPro" id="IPR012340">
    <property type="entry name" value="NA-bd_OB-fold"/>
</dbReference>
<evidence type="ECO:0000256" key="1">
    <source>
        <dbReference type="ARBA" id="ARBA00022472"/>
    </source>
</evidence>
<dbReference type="GO" id="GO:0008186">
    <property type="term" value="F:ATP-dependent activity, acting on RNA"/>
    <property type="evidence" value="ECO:0007669"/>
    <property type="project" value="UniProtKB-UniRule"/>
</dbReference>
<dbReference type="GeneID" id="79022269"/>
<dbReference type="Proteomes" id="UP000595276">
    <property type="component" value="Chromosome"/>
</dbReference>
<dbReference type="EC" id="3.6.4.-" evidence="7 8"/>
<dbReference type="Gene3D" id="2.40.50.140">
    <property type="entry name" value="Nucleic acid-binding proteins"/>
    <property type="match status" value="1"/>
</dbReference>
<evidence type="ECO:0000256" key="7">
    <source>
        <dbReference type="HAMAP-Rule" id="MF_01884"/>
    </source>
</evidence>
<dbReference type="NCBIfam" id="TIGR00767">
    <property type="entry name" value="rho"/>
    <property type="match status" value="1"/>
</dbReference>
<dbReference type="RefSeq" id="WP_004839032.1">
    <property type="nucleotide sequence ID" value="NZ_CACRSW010000001.1"/>
</dbReference>
<keyword evidence="3 7" id="KW-0347">Helicase</keyword>
<comment type="caution">
    <text evidence="7">Lacks conserved residue(s) required for the propagation of feature annotation.</text>
</comment>
<dbReference type="Pfam" id="PF07497">
    <property type="entry name" value="Rho_RNA_bind"/>
    <property type="match status" value="1"/>
</dbReference>
<evidence type="ECO:0000256" key="5">
    <source>
        <dbReference type="ARBA" id="ARBA00023015"/>
    </source>
</evidence>
<evidence type="ECO:0000259" key="10">
    <source>
        <dbReference type="PROSITE" id="PS51856"/>
    </source>
</evidence>
<dbReference type="SUPFAM" id="SSF50249">
    <property type="entry name" value="Nucleic acid-binding proteins"/>
    <property type="match status" value="1"/>
</dbReference>
<keyword evidence="1 7" id="KW-0806">Transcription termination</keyword>
<dbReference type="InterPro" id="IPR000194">
    <property type="entry name" value="ATPase_F1/V1/A1_a/bsu_nucl-bd"/>
</dbReference>
<keyword evidence="5 7" id="KW-0805">Transcription regulation</keyword>
<evidence type="ECO:0000256" key="3">
    <source>
        <dbReference type="ARBA" id="ARBA00022806"/>
    </source>
</evidence>
<feature type="binding site" evidence="7">
    <location>
        <begin position="188"/>
        <end position="193"/>
    </location>
    <ligand>
        <name>ATP</name>
        <dbReference type="ChEBI" id="CHEBI:30616"/>
    </ligand>
</feature>
<dbReference type="SMART" id="SM00959">
    <property type="entry name" value="Rho_N"/>
    <property type="match status" value="1"/>
</dbReference>